<dbReference type="InterPro" id="IPR032710">
    <property type="entry name" value="NTF2-like_dom_sf"/>
</dbReference>
<dbReference type="OrthoDB" id="764454at2"/>
<protein>
    <submittedName>
        <fullName evidence="3">NDP-sugar pyrophosphorylase family protein</fullName>
    </submittedName>
</protein>
<dbReference type="Proteomes" id="UP000541583">
    <property type="component" value="Unassembled WGS sequence"/>
</dbReference>
<proteinExistence type="predicted"/>
<dbReference type="STRING" id="354630.SAMN05421821_12353"/>
<comment type="caution">
    <text evidence="3">The sequence shown here is derived from an EMBL/GenBank/DDBJ whole genome shotgun (WGS) entry which is preliminary data.</text>
</comment>
<evidence type="ECO:0000313" key="5">
    <source>
        <dbReference type="Proteomes" id="UP000548326"/>
    </source>
</evidence>
<sequence length="142" mass="15479">MKTLKSILLGLALLVIGTAAKATTYTEGENLTKNYAISTYIDAMTHGKLKGLSEVIDQDAKFSMLRGKTVLNFSKDEMIQSLNASKGTEQTCTTTTSVVESNEGIAVIKVDMQYDGFTRSNFVTVSNTGKGWKITNVYSVFK</sequence>
<reference evidence="4 5" key="1">
    <citation type="submission" date="2020-08" db="EMBL/GenBank/DDBJ databases">
        <title>Genomic Encyclopedia of Type Strains, Phase IV (KMG-V): Genome sequencing to study the core and pangenomes of soil and plant-associated prokaryotes.</title>
        <authorList>
            <person name="Whitman W."/>
        </authorList>
    </citation>
    <scope>NUCLEOTIDE SEQUENCE [LARGE SCALE GENOMIC DNA]</scope>
    <source>
        <strain evidence="2 4">ANJLi2</strain>
        <strain evidence="3 5">MP601</strain>
    </source>
</reference>
<keyword evidence="4" id="KW-1185">Reference proteome</keyword>
<feature type="signal peptide" evidence="1">
    <location>
        <begin position="1"/>
        <end position="22"/>
    </location>
</feature>
<evidence type="ECO:0000313" key="2">
    <source>
        <dbReference type="EMBL" id="MBB6112827.1"/>
    </source>
</evidence>
<name>A0A1N7G7H4_9SPHI</name>
<dbReference type="Gene3D" id="3.10.450.50">
    <property type="match status" value="1"/>
</dbReference>
<evidence type="ECO:0000256" key="1">
    <source>
        <dbReference type="SAM" id="SignalP"/>
    </source>
</evidence>
<gene>
    <name evidence="3" type="ORF">HDF22_005621</name>
    <name evidence="2" type="ORF">HDF23_005610</name>
</gene>
<dbReference type="EMBL" id="JACHCB010000023">
    <property type="protein sequence ID" value="MBB6112827.1"/>
    <property type="molecule type" value="Genomic_DNA"/>
</dbReference>
<dbReference type="Pfam" id="PF12893">
    <property type="entry name" value="Lumazine_bd_2"/>
    <property type="match status" value="1"/>
</dbReference>
<dbReference type="SUPFAM" id="SSF54427">
    <property type="entry name" value="NTF2-like"/>
    <property type="match status" value="1"/>
</dbReference>
<accession>A0A1N7G7H4</accession>
<evidence type="ECO:0000313" key="4">
    <source>
        <dbReference type="Proteomes" id="UP000541583"/>
    </source>
</evidence>
<evidence type="ECO:0000313" key="3">
    <source>
        <dbReference type="EMBL" id="MBB6131470.1"/>
    </source>
</evidence>
<dbReference type="Proteomes" id="UP000548326">
    <property type="component" value="Unassembled WGS sequence"/>
</dbReference>
<dbReference type="InterPro" id="IPR039437">
    <property type="entry name" value="FrzH/put_lumazine-bd"/>
</dbReference>
<dbReference type="AlphaFoldDB" id="A0A1N7G7H4"/>
<dbReference type="EMBL" id="JACHCA010000024">
    <property type="protein sequence ID" value="MBB6131470.1"/>
    <property type="molecule type" value="Genomic_DNA"/>
</dbReference>
<keyword evidence="1" id="KW-0732">Signal</keyword>
<feature type="chain" id="PRO_5044563206" evidence="1">
    <location>
        <begin position="23"/>
        <end position="142"/>
    </location>
</feature>
<organism evidence="3 5">
    <name type="scientific">Mucilaginibacter lappiensis</name>
    <dbReference type="NCBI Taxonomy" id="354630"/>
    <lineage>
        <taxon>Bacteria</taxon>
        <taxon>Pseudomonadati</taxon>
        <taxon>Bacteroidota</taxon>
        <taxon>Sphingobacteriia</taxon>
        <taxon>Sphingobacteriales</taxon>
        <taxon>Sphingobacteriaceae</taxon>
        <taxon>Mucilaginibacter</taxon>
    </lineage>
</organism>
<dbReference type="RefSeq" id="WP_076378608.1">
    <property type="nucleotide sequence ID" value="NZ_FTMG01000023.1"/>
</dbReference>